<dbReference type="EMBL" id="JAQMRD010000021">
    <property type="protein sequence ID" value="MDB9224201.1"/>
    <property type="molecule type" value="Genomic_DNA"/>
</dbReference>
<proteinExistence type="predicted"/>
<reference evidence="1" key="2">
    <citation type="submission" date="2022-01" db="EMBL/GenBank/DDBJ databases">
        <title>Collection of gut derived symbiotic bacterial strains cultured from healthy donors.</title>
        <authorList>
            <person name="Lin H."/>
            <person name="Kohout C."/>
            <person name="Waligurski E."/>
            <person name="Pamer E.G."/>
        </authorList>
    </citation>
    <scope>NUCLEOTIDE SEQUENCE</scope>
    <source>
        <strain evidence="1">DFI.1.149</strain>
    </source>
</reference>
<gene>
    <name evidence="4" type="ORF">DWW24_05250</name>
    <name evidence="3" type="ORF">DWW57_10320</name>
    <name evidence="5" type="ORF">DXA53_14210</name>
    <name evidence="1" type="ORF">L0P03_09730</name>
    <name evidence="2" type="ORF">PN645_14465</name>
</gene>
<evidence type="ECO:0000313" key="3">
    <source>
        <dbReference type="EMBL" id="RGU56142.1"/>
    </source>
</evidence>
<name>A0A1Y3Y7U2_9BACT</name>
<sequence>MDYAISHHTVFMPAGEYIRKYRDEDKFIVFCRRCNRYDRCWACPPYDFDISARIGKYKYICITGTQIVPDPSSVPTIPAGTEKEVVIGLLTEVRLQLDSWLRWLETEYPGSLACYAGTCHLCPDDTCTRITGQPCRHPHLIRHSLESFGFDLGRTAEELLHIPLVWSDGVKFPEYLMLVSGLFTDVPIDISLKPAP</sequence>
<dbReference type="EMBL" id="QSCO01000021">
    <property type="protein sequence ID" value="RGY04860.1"/>
    <property type="molecule type" value="Genomic_DNA"/>
</dbReference>
<dbReference type="AlphaFoldDB" id="A0A1Y3Y7U2"/>
<evidence type="ECO:0000313" key="2">
    <source>
        <dbReference type="EMBL" id="MDB9224201.1"/>
    </source>
</evidence>
<dbReference type="EMBL" id="JAKNDN010000017">
    <property type="protein sequence ID" value="MCG4960128.1"/>
    <property type="molecule type" value="Genomic_DNA"/>
</dbReference>
<organism evidence="4 6">
    <name type="scientific">Odoribacter splanchnicus</name>
    <dbReference type="NCBI Taxonomy" id="28118"/>
    <lineage>
        <taxon>Bacteria</taxon>
        <taxon>Pseudomonadati</taxon>
        <taxon>Bacteroidota</taxon>
        <taxon>Bacteroidia</taxon>
        <taxon>Bacteroidales</taxon>
        <taxon>Odoribacteraceae</taxon>
        <taxon>Odoribacter</taxon>
    </lineage>
</organism>
<dbReference type="Proteomes" id="UP000284243">
    <property type="component" value="Unassembled WGS sequence"/>
</dbReference>
<dbReference type="InterPro" id="IPR019271">
    <property type="entry name" value="DUF2284_metal-binding"/>
</dbReference>
<evidence type="ECO:0000313" key="8">
    <source>
        <dbReference type="Proteomes" id="UP000284434"/>
    </source>
</evidence>
<dbReference type="Pfam" id="PF10050">
    <property type="entry name" value="DUF2284"/>
    <property type="match status" value="1"/>
</dbReference>
<dbReference type="RefSeq" id="WP_013612255.1">
    <property type="nucleotide sequence ID" value="NZ_JABWDG010000001.1"/>
</dbReference>
<comment type="caution">
    <text evidence="4">The sequence shown here is derived from an EMBL/GenBank/DDBJ whole genome shotgun (WGS) entry which is preliminary data.</text>
</comment>
<dbReference type="Proteomes" id="UP000283426">
    <property type="component" value="Unassembled WGS sequence"/>
</dbReference>
<protein>
    <submittedName>
        <fullName evidence="4">DUF2284 domain-containing protein</fullName>
    </submittedName>
</protein>
<dbReference type="Proteomes" id="UP001199750">
    <property type="component" value="Unassembled WGS sequence"/>
</dbReference>
<evidence type="ECO:0000313" key="5">
    <source>
        <dbReference type="EMBL" id="RGY04860.1"/>
    </source>
</evidence>
<dbReference type="EMBL" id="QRYC01000012">
    <property type="protein sequence ID" value="RGU56142.1"/>
    <property type="molecule type" value="Genomic_DNA"/>
</dbReference>
<evidence type="ECO:0000313" key="1">
    <source>
        <dbReference type="EMBL" id="MCG4960128.1"/>
    </source>
</evidence>
<reference evidence="6 7" key="1">
    <citation type="submission" date="2018-08" db="EMBL/GenBank/DDBJ databases">
        <title>A genome reference for cultivated species of the human gut microbiota.</title>
        <authorList>
            <person name="Zou Y."/>
            <person name="Xue W."/>
            <person name="Luo G."/>
        </authorList>
    </citation>
    <scope>NUCLEOTIDE SEQUENCE [LARGE SCALE GENOMIC DNA]</scope>
    <source>
        <strain evidence="4 6">AF14-6AC</strain>
        <strain evidence="3 7">AF16-14</strain>
        <strain evidence="5 8">OF03-11</strain>
    </source>
</reference>
<evidence type="ECO:0000313" key="7">
    <source>
        <dbReference type="Proteomes" id="UP000284243"/>
    </source>
</evidence>
<accession>A0A1Y3Y7U2</accession>
<dbReference type="Proteomes" id="UP001212263">
    <property type="component" value="Unassembled WGS sequence"/>
</dbReference>
<dbReference type="GeneID" id="61275287"/>
<evidence type="ECO:0000313" key="6">
    <source>
        <dbReference type="Proteomes" id="UP000283426"/>
    </source>
</evidence>
<dbReference type="EMBL" id="QRYW01000008">
    <property type="protein sequence ID" value="RGV28639.1"/>
    <property type="molecule type" value="Genomic_DNA"/>
</dbReference>
<reference evidence="2" key="3">
    <citation type="submission" date="2023-01" db="EMBL/GenBank/DDBJ databases">
        <title>Human gut microbiome strain richness.</title>
        <authorList>
            <person name="Chen-Liaw A."/>
        </authorList>
    </citation>
    <scope>NUCLEOTIDE SEQUENCE</scope>
    <source>
        <strain evidence="2">RTP21484st1_B7_RTP21484_190118</strain>
    </source>
</reference>
<evidence type="ECO:0000313" key="4">
    <source>
        <dbReference type="EMBL" id="RGV28639.1"/>
    </source>
</evidence>
<dbReference type="Proteomes" id="UP000284434">
    <property type="component" value="Unassembled WGS sequence"/>
</dbReference>